<dbReference type="Pfam" id="PF12800">
    <property type="entry name" value="Fer4_4"/>
    <property type="match status" value="1"/>
</dbReference>
<dbReference type="Pfam" id="PF13237">
    <property type="entry name" value="Fer4_10"/>
    <property type="match status" value="1"/>
</dbReference>
<evidence type="ECO:0000256" key="2">
    <source>
        <dbReference type="ARBA" id="ARBA00023004"/>
    </source>
</evidence>
<dbReference type="KEGG" id="fcz:IMF26_09930"/>
<dbReference type="PANTHER" id="PTHR43122:SF1">
    <property type="entry name" value="IRON-SULFUR-BINDING PROTEIN"/>
    <property type="match status" value="1"/>
</dbReference>
<dbReference type="PANTHER" id="PTHR43122">
    <property type="entry name" value="FERREDOXIN SUBUNIT OF PYRUVATE:FLAVODOXIN OXIDOREDUCTASE-RELATED"/>
    <property type="match status" value="1"/>
</dbReference>
<accession>A0AAT9LCE4</accession>
<dbReference type="SUPFAM" id="SSF54862">
    <property type="entry name" value="4Fe-4S ferredoxins"/>
    <property type="match status" value="1"/>
</dbReference>
<evidence type="ECO:0000256" key="1">
    <source>
        <dbReference type="ARBA" id="ARBA00022723"/>
    </source>
</evidence>
<name>A0AAT9LCE4_9FIRM</name>
<feature type="domain" description="4Fe-4S ferredoxin-type" evidence="4">
    <location>
        <begin position="109"/>
        <end position="125"/>
    </location>
</feature>
<dbReference type="InterPro" id="IPR017896">
    <property type="entry name" value="4Fe4S_Fe-S-bd"/>
</dbReference>
<protein>
    <submittedName>
        <fullName evidence="7">4Fe-4S binding protein</fullName>
    </submittedName>
</protein>
<dbReference type="InterPro" id="IPR017900">
    <property type="entry name" value="4Fe4S_Fe_S_CS"/>
</dbReference>
<evidence type="ECO:0000259" key="4">
    <source>
        <dbReference type="Pfam" id="PF00037"/>
    </source>
</evidence>
<dbReference type="GO" id="GO:0051536">
    <property type="term" value="F:iron-sulfur cluster binding"/>
    <property type="evidence" value="ECO:0007669"/>
    <property type="project" value="UniProtKB-KW"/>
</dbReference>
<feature type="domain" description="4Fe-4S ferredoxin-type" evidence="6">
    <location>
        <begin position="49"/>
        <end position="93"/>
    </location>
</feature>
<reference evidence="7" key="2">
    <citation type="journal article" date="2023" name="Biology">
        <title>Prokaryotic Life Associated with Coal-Fire Gas Vents Revealed by Metagenomics.</title>
        <authorList>
            <person name="Kadnikov V.V."/>
            <person name="Mardanov A.V."/>
            <person name="Beletsky A.V."/>
            <person name="Karnachuk O.V."/>
            <person name="Ravin N.V."/>
        </authorList>
    </citation>
    <scope>NUCLEOTIDE SEQUENCE</scope>
    <source>
        <strain evidence="7">Bu02</strain>
    </source>
</reference>
<keyword evidence="2" id="KW-0408">Iron</keyword>
<dbReference type="GO" id="GO:0046872">
    <property type="term" value="F:metal ion binding"/>
    <property type="evidence" value="ECO:0007669"/>
    <property type="project" value="UniProtKB-KW"/>
</dbReference>
<keyword evidence="1" id="KW-0479">Metal-binding</keyword>
<dbReference type="EMBL" id="CP062796">
    <property type="protein sequence ID" value="QUL98327.1"/>
    <property type="molecule type" value="Genomic_DNA"/>
</dbReference>
<dbReference type="PROSITE" id="PS00198">
    <property type="entry name" value="4FE4S_FER_1"/>
    <property type="match status" value="2"/>
</dbReference>
<dbReference type="Pfam" id="PF00037">
    <property type="entry name" value="Fer4"/>
    <property type="match status" value="1"/>
</dbReference>
<reference evidence="7" key="1">
    <citation type="submission" date="2020-10" db="EMBL/GenBank/DDBJ databases">
        <authorList>
            <person name="Kadnikov V."/>
            <person name="Beletsky A.V."/>
            <person name="Mardanov A.V."/>
            <person name="Karnachuk O.V."/>
            <person name="Ravin N.V."/>
        </authorList>
    </citation>
    <scope>NUCLEOTIDE SEQUENCE</scope>
    <source>
        <strain evidence="7">Bu02</strain>
    </source>
</reference>
<feature type="domain" description="4Fe-4S ferredoxin-type" evidence="5">
    <location>
        <begin position="8"/>
        <end position="20"/>
    </location>
</feature>
<keyword evidence="3" id="KW-0411">Iron-sulfur</keyword>
<proteinExistence type="predicted"/>
<evidence type="ECO:0000259" key="5">
    <source>
        <dbReference type="Pfam" id="PF12800"/>
    </source>
</evidence>
<evidence type="ECO:0000313" key="7">
    <source>
        <dbReference type="EMBL" id="QUL98327.1"/>
    </source>
</evidence>
<organism evidence="7">
    <name type="scientific">Candidatus Fermentithermobacillus carboniphilus</name>
    <dbReference type="NCBI Taxonomy" id="3085328"/>
    <lineage>
        <taxon>Bacteria</taxon>
        <taxon>Bacillati</taxon>
        <taxon>Bacillota</taxon>
        <taxon>Candidatus Fermentithermobacillia</taxon>
        <taxon>Candidatus Fermentithermobacillales</taxon>
        <taxon>Candidatus Fermentithermobacillaceae</taxon>
        <taxon>Candidatus Fermentithermobacillus</taxon>
    </lineage>
</organism>
<evidence type="ECO:0000256" key="3">
    <source>
        <dbReference type="ARBA" id="ARBA00023014"/>
    </source>
</evidence>
<evidence type="ECO:0000259" key="6">
    <source>
        <dbReference type="Pfam" id="PF13237"/>
    </source>
</evidence>
<dbReference type="Gene3D" id="3.30.70.20">
    <property type="match status" value="2"/>
</dbReference>
<dbReference type="AlphaFoldDB" id="A0AAT9LCE4"/>
<gene>
    <name evidence="7" type="ORF">IMF26_09930</name>
</gene>
<sequence>MNLTAYSQRCSGCKACLLVCALENFGLNNPKYGALNIIQHFPDPGTFEVKVCTRCGTCKDVCPTGAIEMGDNGFFRVNSEECIGCRACVEACPEKVIRFIVEKNVAFTCTGCGECVRYCPREAVTDASGEVARA</sequence>